<evidence type="ECO:0000256" key="2">
    <source>
        <dbReference type="SAM" id="MobiDB-lite"/>
    </source>
</evidence>
<feature type="region of interest" description="Disordered" evidence="2">
    <location>
        <begin position="147"/>
        <end position="176"/>
    </location>
</feature>
<organism evidence="3">
    <name type="scientific">Desulfobacca acetoxidans</name>
    <dbReference type="NCBI Taxonomy" id="60893"/>
    <lineage>
        <taxon>Bacteria</taxon>
        <taxon>Pseudomonadati</taxon>
        <taxon>Thermodesulfobacteriota</taxon>
        <taxon>Desulfobaccia</taxon>
        <taxon>Desulfobaccales</taxon>
        <taxon>Desulfobaccaceae</taxon>
        <taxon>Desulfobacca</taxon>
    </lineage>
</organism>
<accession>A0A7C3YYY3</accession>
<gene>
    <name evidence="3" type="ORF">ENW96_08355</name>
</gene>
<protein>
    <submittedName>
        <fullName evidence="3">Periplasmic heavy metal sensor</fullName>
    </submittedName>
</protein>
<keyword evidence="1" id="KW-0175">Coiled coil</keyword>
<comment type="caution">
    <text evidence="3">The sequence shown here is derived from an EMBL/GenBank/DDBJ whole genome shotgun (WGS) entry which is preliminary data.</text>
</comment>
<evidence type="ECO:0000256" key="1">
    <source>
        <dbReference type="SAM" id="Coils"/>
    </source>
</evidence>
<dbReference type="EMBL" id="DTMF01000207">
    <property type="protein sequence ID" value="HGF34384.1"/>
    <property type="molecule type" value="Genomic_DNA"/>
</dbReference>
<dbReference type="Gene3D" id="1.20.120.1490">
    <property type="match status" value="1"/>
</dbReference>
<feature type="coiled-coil region" evidence="1">
    <location>
        <begin position="96"/>
        <end position="123"/>
    </location>
</feature>
<proteinExistence type="predicted"/>
<evidence type="ECO:0000313" key="3">
    <source>
        <dbReference type="EMBL" id="HGF34384.1"/>
    </source>
</evidence>
<dbReference type="AlphaFoldDB" id="A0A7C3YYY3"/>
<sequence length="176" mass="20235">MWRPVLLTFTLLLVLGVAWPGLAFDETGEPMDQYQMDYKRQNLGPALGIDQAKVERLLQIDQKYRLRKRQAIQNAKAAFQELQRVMSQPQPQEQEVAAILDNIMRLRQEKLALEQQQLQEEKSLLTPVQQARYILLLMNMRHQVAKEAQKVRSAPPGMPLPAKPGPREVPVSRPGY</sequence>
<reference evidence="3" key="1">
    <citation type="journal article" date="2020" name="mSystems">
        <title>Genome- and Community-Level Interaction Insights into Carbon Utilization and Element Cycling Functions of Hydrothermarchaeota in Hydrothermal Sediment.</title>
        <authorList>
            <person name="Zhou Z."/>
            <person name="Liu Y."/>
            <person name="Xu W."/>
            <person name="Pan J."/>
            <person name="Luo Z.H."/>
            <person name="Li M."/>
        </authorList>
    </citation>
    <scope>NUCLEOTIDE SEQUENCE [LARGE SCALE GENOMIC DNA]</scope>
    <source>
        <strain evidence="3">SpSt-897</strain>
    </source>
</reference>
<name>A0A7C3YYY3_9BACT</name>